<evidence type="ECO:0000313" key="2">
    <source>
        <dbReference type="Proteomes" id="UP000004277"/>
    </source>
</evidence>
<dbReference type="Proteomes" id="UP000004277">
    <property type="component" value="Unassembled WGS sequence"/>
</dbReference>
<proteinExistence type="predicted"/>
<accession>A0ACD3STE5</accession>
<keyword evidence="2" id="KW-1185">Reference proteome</keyword>
<name>A0ACD3STE5_9BURK</name>
<sequence>MDPLLNRLSESYAAARSTEELTRPLLEMLSEMTGLESTYLTSIDLDRNVQHVRFARNTGGMTIPEGLTVPWEDTLCKRALDEERMFTDHVAACWGDSDAARQLGIQTYLSTPVRSVSGALLGTLCGASADRRSVDERAVKLLRLFSTLVGNFLERELLLDHLQAANRQLAHHAMTDTLTGLPNRRALFETLSQLIMRARAEGRSVLVVMIDLDHFKQINDTYGHQCGDLFLREIGQRLQAAVRQTDMLARIGGDEFAVVGLGPRFTAAAAAKGPCIEHSEARAALQACRQRLLGTTIGEFVLGDHVVAYAGASVGGVILNPDDLDPDRALCHADERMYADKRLRRHGQALARPGLG</sequence>
<comment type="caution">
    <text evidence="1">The sequence shown here is derived from an EMBL/GenBank/DDBJ whole genome shotgun (WGS) entry which is preliminary data.</text>
</comment>
<evidence type="ECO:0000313" key="1">
    <source>
        <dbReference type="EMBL" id="TMS59402.1"/>
    </source>
</evidence>
<dbReference type="EMBL" id="AKCV02000007">
    <property type="protein sequence ID" value="TMS59402.1"/>
    <property type="molecule type" value="Genomic_DNA"/>
</dbReference>
<gene>
    <name evidence="1" type="ORF">MW7_002005</name>
</gene>
<reference evidence="1" key="1">
    <citation type="submission" date="2019-05" db="EMBL/GenBank/DDBJ databases">
        <title>Revised genome assembly of Burkholderiaceae (previously Ralstonia) sp. PBA.</title>
        <authorList>
            <person name="Gan H.M."/>
        </authorList>
    </citation>
    <scope>NUCLEOTIDE SEQUENCE</scope>
    <source>
        <strain evidence="1">PBA</strain>
    </source>
</reference>
<protein>
    <submittedName>
        <fullName evidence="1">Sensor domain-containing diguanylate cyclase</fullName>
    </submittedName>
</protein>
<organism evidence="1 2">
    <name type="scientific">Imbroritus primus</name>
    <dbReference type="NCBI Taxonomy" id="3058603"/>
    <lineage>
        <taxon>Bacteria</taxon>
        <taxon>Pseudomonadati</taxon>
        <taxon>Pseudomonadota</taxon>
        <taxon>Betaproteobacteria</taxon>
        <taxon>Burkholderiales</taxon>
        <taxon>Burkholderiaceae</taxon>
        <taxon>Imbroritus</taxon>
    </lineage>
</organism>